<gene>
    <name evidence="2" type="ORF">BKM31_44660</name>
</gene>
<dbReference type="AlphaFoldDB" id="A0A1V0ABQ0"/>
<accession>A0A1V0ABQ0</accession>
<feature type="compositionally biased region" description="Polar residues" evidence="1">
    <location>
        <begin position="293"/>
        <end position="306"/>
    </location>
</feature>
<evidence type="ECO:0000256" key="1">
    <source>
        <dbReference type="SAM" id="MobiDB-lite"/>
    </source>
</evidence>
<protein>
    <recommendedName>
        <fullName evidence="4">Helix-turn-helix domain-containing protein</fullName>
    </recommendedName>
</protein>
<feature type="region of interest" description="Disordered" evidence="1">
    <location>
        <begin position="97"/>
        <end position="133"/>
    </location>
</feature>
<feature type="region of interest" description="Disordered" evidence="1">
    <location>
        <begin position="279"/>
        <end position="317"/>
    </location>
</feature>
<evidence type="ECO:0008006" key="4">
    <source>
        <dbReference type="Google" id="ProtNLM"/>
    </source>
</evidence>
<keyword evidence="3" id="KW-1185">Reference proteome</keyword>
<dbReference type="EMBL" id="CP017717">
    <property type="protein sequence ID" value="AQZ67616.1"/>
    <property type="molecule type" value="Genomic_DNA"/>
</dbReference>
<evidence type="ECO:0000313" key="2">
    <source>
        <dbReference type="EMBL" id="AQZ67616.1"/>
    </source>
</evidence>
<organism evidence="2 3">
    <name type="scientific">[Actinomadura] parvosata subsp. kistnae</name>
    <dbReference type="NCBI Taxonomy" id="1909395"/>
    <lineage>
        <taxon>Bacteria</taxon>
        <taxon>Bacillati</taxon>
        <taxon>Actinomycetota</taxon>
        <taxon>Actinomycetes</taxon>
        <taxon>Streptosporangiales</taxon>
        <taxon>Streptosporangiaceae</taxon>
        <taxon>Nonomuraea</taxon>
    </lineage>
</organism>
<dbReference type="Proteomes" id="UP000190797">
    <property type="component" value="Chromosome"/>
</dbReference>
<feature type="compositionally biased region" description="Acidic residues" evidence="1">
    <location>
        <begin position="307"/>
        <end position="317"/>
    </location>
</feature>
<name>A0A1V0ABQ0_9ACTN</name>
<feature type="region of interest" description="Disordered" evidence="1">
    <location>
        <begin position="147"/>
        <end position="200"/>
    </location>
</feature>
<evidence type="ECO:0000313" key="3">
    <source>
        <dbReference type="Proteomes" id="UP000190797"/>
    </source>
</evidence>
<dbReference type="Pfam" id="PF13730">
    <property type="entry name" value="HTH_36"/>
    <property type="match status" value="1"/>
</dbReference>
<sequence length="317" mass="35463">MMGIRLVVEVLDNAPEDLTPAERLLLVALAEDARDETRVCFPEKDKLARRTGLQEDGLRRTFQRLAKRGLEVRVPIGYGKDGRAVFARTGVRSTYRLPPLARRDDSATSNAEAVSESRLSGGTSVPPDPIQAVPASHLDADFQDGLFPAQEAGGKDHPSSEEAVSEYRPTPHPQQPEKKKTSSSSRSKKPKADTPPREDVEQLCGRLLEWAIKKEYHGRPKAVPDEWRTEARLLLDKDKVTLQDALDVLDWSQRDLFWRDNIHAMPKFRAKYGDLEIRSRGRRGDGAGQQRSTSRTSAPGANPNQFTEEDFNDPNFG</sequence>
<dbReference type="STRING" id="1909395.BKM31_44660"/>
<feature type="compositionally biased region" description="Polar residues" evidence="1">
    <location>
        <begin position="107"/>
        <end position="123"/>
    </location>
</feature>
<proteinExistence type="predicted"/>
<dbReference type="KEGG" id="noa:BKM31_44660"/>
<feature type="compositionally biased region" description="Basic and acidic residues" evidence="1">
    <location>
        <begin position="190"/>
        <end position="200"/>
    </location>
</feature>
<reference evidence="3" key="1">
    <citation type="journal article" date="2017" name="Med. Chem. Commun.">
        <title>Nonomuraea sp. ATCC 55076 harbours the largest actinomycete chromosome to date and the kistamicin biosynthetic gene cluster.</title>
        <authorList>
            <person name="Nazari B."/>
            <person name="Forneris C.C."/>
            <person name="Gibson M.I."/>
            <person name="Moon K."/>
            <person name="Schramma K.R."/>
            <person name="Seyedsayamdost M.R."/>
        </authorList>
    </citation>
    <scope>NUCLEOTIDE SEQUENCE [LARGE SCALE GENOMIC DNA]</scope>
    <source>
        <strain evidence="3">ATCC 55076</strain>
    </source>
</reference>